<organism evidence="2 3">
    <name type="scientific">Brassica napus</name>
    <name type="common">Rape</name>
    <dbReference type="NCBI Taxonomy" id="3708"/>
    <lineage>
        <taxon>Eukaryota</taxon>
        <taxon>Viridiplantae</taxon>
        <taxon>Streptophyta</taxon>
        <taxon>Embryophyta</taxon>
        <taxon>Tracheophyta</taxon>
        <taxon>Spermatophyta</taxon>
        <taxon>Magnoliopsida</taxon>
        <taxon>eudicotyledons</taxon>
        <taxon>Gunneridae</taxon>
        <taxon>Pentapetalae</taxon>
        <taxon>rosids</taxon>
        <taxon>malvids</taxon>
        <taxon>Brassicales</taxon>
        <taxon>Brassicaceae</taxon>
        <taxon>Brassiceae</taxon>
        <taxon>Brassica</taxon>
    </lineage>
</organism>
<accession>A0ABQ7ZGB2</accession>
<dbReference type="EMBL" id="JAGKQM010000015">
    <property type="protein sequence ID" value="KAH0879178.1"/>
    <property type="molecule type" value="Genomic_DNA"/>
</dbReference>
<sequence length="169" mass="19174">MAISSIKYKNITLVITSQKKSLYKFCAMGSHTVLAELSLLKPLLPIRVKEKTEVGSRFQKLELIIGDEKGTTIQATFFRDLDASTEMSLEEGHCYEIKNSVLMPPSECIRLTKNRYHINLNNSSVILKIDPFSNNVVIKCVAYGTLAHVFQDLWNSTNANVVLYVLQFW</sequence>
<dbReference type="Pfam" id="PF02721">
    <property type="entry name" value="DUF223"/>
    <property type="match status" value="1"/>
</dbReference>
<comment type="caution">
    <text evidence="2">The sequence shown here is derived from an EMBL/GenBank/DDBJ whole genome shotgun (WGS) entry which is preliminary data.</text>
</comment>
<dbReference type="SUPFAM" id="SSF50249">
    <property type="entry name" value="Nucleic acid-binding proteins"/>
    <property type="match status" value="1"/>
</dbReference>
<reference evidence="2 3" key="1">
    <citation type="submission" date="2021-05" db="EMBL/GenBank/DDBJ databases">
        <title>Genome Assembly of Synthetic Allotetraploid Brassica napus Reveals Homoeologous Exchanges between Subgenomes.</title>
        <authorList>
            <person name="Davis J.T."/>
        </authorList>
    </citation>
    <scope>NUCLEOTIDE SEQUENCE [LARGE SCALE GENOMIC DNA]</scope>
    <source>
        <strain evidence="3">cv. Da-Ae</strain>
        <tissue evidence="2">Seedling</tissue>
    </source>
</reference>
<proteinExistence type="predicted"/>
<protein>
    <recommendedName>
        <fullName evidence="1">Replication protein A 70 kDa DNA-binding subunit B/D first OB fold domain-containing protein</fullName>
    </recommendedName>
</protein>
<gene>
    <name evidence="2" type="ORF">HID58_066572</name>
</gene>
<evidence type="ECO:0000313" key="2">
    <source>
        <dbReference type="EMBL" id="KAH0879178.1"/>
    </source>
</evidence>
<evidence type="ECO:0000313" key="3">
    <source>
        <dbReference type="Proteomes" id="UP000824890"/>
    </source>
</evidence>
<feature type="domain" description="Replication protein A 70 kDa DNA-binding subunit B/D first OB fold" evidence="1">
    <location>
        <begin position="58"/>
        <end position="126"/>
    </location>
</feature>
<dbReference type="Proteomes" id="UP000824890">
    <property type="component" value="Unassembled WGS sequence"/>
</dbReference>
<keyword evidence="3" id="KW-1185">Reference proteome</keyword>
<dbReference type="InterPro" id="IPR012340">
    <property type="entry name" value="NA-bd_OB-fold"/>
</dbReference>
<dbReference type="InterPro" id="IPR003871">
    <property type="entry name" value="RFA1B/D_OB_1st"/>
</dbReference>
<name>A0ABQ7ZGB2_BRANA</name>
<evidence type="ECO:0000259" key="1">
    <source>
        <dbReference type="Pfam" id="PF02721"/>
    </source>
</evidence>
<dbReference type="Gene3D" id="2.40.50.140">
    <property type="entry name" value="Nucleic acid-binding proteins"/>
    <property type="match status" value="1"/>
</dbReference>